<dbReference type="Proteomes" id="UP000238479">
    <property type="component" value="Chromosome 2"/>
</dbReference>
<protein>
    <submittedName>
        <fullName evidence="1">Uncharacterized protein</fullName>
    </submittedName>
</protein>
<comment type="caution">
    <text evidence="1">The sequence shown here is derived from an EMBL/GenBank/DDBJ whole genome shotgun (WGS) entry which is preliminary data.</text>
</comment>
<sequence length="80" mass="9103">MKRPCLEIGRWVFTDGRTRHHLLSQWYSETMDYHVLMLTLCNRDFPKFLLLLSCTASFPLPAVGRAGGPGFLFSVLGLIC</sequence>
<dbReference type="AlphaFoldDB" id="A0A2P6RX10"/>
<dbReference type="Gramene" id="PRQ50967">
    <property type="protein sequence ID" value="PRQ50967"/>
    <property type="gene ID" value="RchiOBHm_Chr2g0139091"/>
</dbReference>
<organism evidence="1 2">
    <name type="scientific">Rosa chinensis</name>
    <name type="common">China rose</name>
    <dbReference type="NCBI Taxonomy" id="74649"/>
    <lineage>
        <taxon>Eukaryota</taxon>
        <taxon>Viridiplantae</taxon>
        <taxon>Streptophyta</taxon>
        <taxon>Embryophyta</taxon>
        <taxon>Tracheophyta</taxon>
        <taxon>Spermatophyta</taxon>
        <taxon>Magnoliopsida</taxon>
        <taxon>eudicotyledons</taxon>
        <taxon>Gunneridae</taxon>
        <taxon>Pentapetalae</taxon>
        <taxon>rosids</taxon>
        <taxon>fabids</taxon>
        <taxon>Rosales</taxon>
        <taxon>Rosaceae</taxon>
        <taxon>Rosoideae</taxon>
        <taxon>Rosoideae incertae sedis</taxon>
        <taxon>Rosa</taxon>
    </lineage>
</organism>
<keyword evidence="2" id="KW-1185">Reference proteome</keyword>
<dbReference type="EMBL" id="PDCK01000040">
    <property type="protein sequence ID" value="PRQ50967.1"/>
    <property type="molecule type" value="Genomic_DNA"/>
</dbReference>
<accession>A0A2P6RX10</accession>
<proteinExistence type="predicted"/>
<reference evidence="1 2" key="1">
    <citation type="journal article" date="2018" name="Nat. Genet.">
        <title>The Rosa genome provides new insights in the design of modern roses.</title>
        <authorList>
            <person name="Bendahmane M."/>
        </authorList>
    </citation>
    <scope>NUCLEOTIDE SEQUENCE [LARGE SCALE GENOMIC DNA]</scope>
    <source>
        <strain evidence="2">cv. Old Blush</strain>
    </source>
</reference>
<evidence type="ECO:0000313" key="2">
    <source>
        <dbReference type="Proteomes" id="UP000238479"/>
    </source>
</evidence>
<gene>
    <name evidence="1" type="ORF">RchiOBHm_Chr2g0139091</name>
</gene>
<evidence type="ECO:0000313" key="1">
    <source>
        <dbReference type="EMBL" id="PRQ50967.1"/>
    </source>
</evidence>
<name>A0A2P6RX10_ROSCH</name>